<dbReference type="Proteomes" id="UP001295740">
    <property type="component" value="Unassembled WGS sequence"/>
</dbReference>
<dbReference type="GO" id="GO:0016020">
    <property type="term" value="C:membrane"/>
    <property type="evidence" value="ECO:0007669"/>
    <property type="project" value="UniProtKB-SubCell"/>
</dbReference>
<comment type="subcellular location">
    <subcellularLocation>
        <location evidence="1">Membrane</location>
        <topology evidence="1">Multi-pass membrane protein</topology>
    </subcellularLocation>
</comment>
<dbReference type="EMBL" id="CAUWAG010000020">
    <property type="protein sequence ID" value="CAJ2513617.1"/>
    <property type="molecule type" value="Genomic_DNA"/>
</dbReference>
<gene>
    <name evidence="5" type="ORF">KHLLAP_LOCUS14085</name>
</gene>
<accession>A0AAI8VYX0</accession>
<reference evidence="5" key="1">
    <citation type="submission" date="2023-10" db="EMBL/GenBank/DDBJ databases">
        <authorList>
            <person name="Hackl T."/>
        </authorList>
    </citation>
    <scope>NUCLEOTIDE SEQUENCE</scope>
</reference>
<evidence type="ECO:0000256" key="3">
    <source>
        <dbReference type="ARBA" id="ARBA00022989"/>
    </source>
</evidence>
<name>A0AAI8VYX0_9PEZI</name>
<dbReference type="InterPro" id="IPR036597">
    <property type="entry name" value="Fido-like_dom_sf"/>
</dbReference>
<sequence>MFYDFYLMRKLKCSMRAGWPQWLSIRGPSQPEMMNLTIRISDYLKEEAKKQDFPQDPANIIHQVRSASFKNNIDELGAKIEDRLAWVVYTSNYIEVTGSSFHVTKKIWRKLIHGDPVTAGVEPGSLEYEQSREALIALKRPHSAEAVTRSRQEIINHSHALLSAIDRIVLNSQPITESFFKCIYNALCVGKVLGKVAGNPGVYRTWEVAASHGEDTKDKKKTTSKFIRASAVPEYMSQLVSDLHKDMTAAEETKSIDPYDMASRYCHRTTLSMSAFGGNDLERKEYLDLAHRAAKKFYEEDMEVHEDEKKGHRELARYTLTKSKKTLVELWTCVLSTSTGYPFIQVFCNVTGSKAGATVMSCILVTSTLANALNNMAGASRQPLSSARDQGLPFSKWFATMPKG</sequence>
<evidence type="ECO:0000313" key="6">
    <source>
        <dbReference type="Proteomes" id="UP001295740"/>
    </source>
</evidence>
<dbReference type="GO" id="GO:0022857">
    <property type="term" value="F:transmembrane transporter activity"/>
    <property type="evidence" value="ECO:0007669"/>
    <property type="project" value="InterPro"/>
</dbReference>
<dbReference type="Gene3D" id="1.20.1740.10">
    <property type="entry name" value="Amino acid/polyamine transporter I"/>
    <property type="match status" value="1"/>
</dbReference>
<keyword evidence="2" id="KW-0812">Transmembrane</keyword>
<evidence type="ECO:0000313" key="5">
    <source>
        <dbReference type="EMBL" id="CAJ2513617.1"/>
    </source>
</evidence>
<dbReference type="Gene3D" id="1.10.3290.10">
    <property type="entry name" value="Fido-like domain"/>
    <property type="match status" value="1"/>
</dbReference>
<keyword evidence="3" id="KW-1133">Transmembrane helix</keyword>
<dbReference type="AlphaFoldDB" id="A0AAI8VYX0"/>
<protein>
    <submittedName>
        <fullName evidence="5">Uu.00g017360.m01.CDS01</fullName>
    </submittedName>
</protein>
<keyword evidence="6" id="KW-1185">Reference proteome</keyword>
<evidence type="ECO:0000256" key="2">
    <source>
        <dbReference type="ARBA" id="ARBA00022692"/>
    </source>
</evidence>
<keyword evidence="4" id="KW-0472">Membrane</keyword>
<dbReference type="Pfam" id="PF13520">
    <property type="entry name" value="AA_permease_2"/>
    <property type="match status" value="1"/>
</dbReference>
<dbReference type="InterPro" id="IPR002293">
    <property type="entry name" value="AA/rel_permease1"/>
</dbReference>
<proteinExistence type="predicted"/>
<evidence type="ECO:0000256" key="4">
    <source>
        <dbReference type="ARBA" id="ARBA00023136"/>
    </source>
</evidence>
<organism evidence="5 6">
    <name type="scientific">Anthostomella pinea</name>
    <dbReference type="NCBI Taxonomy" id="933095"/>
    <lineage>
        <taxon>Eukaryota</taxon>
        <taxon>Fungi</taxon>
        <taxon>Dikarya</taxon>
        <taxon>Ascomycota</taxon>
        <taxon>Pezizomycotina</taxon>
        <taxon>Sordariomycetes</taxon>
        <taxon>Xylariomycetidae</taxon>
        <taxon>Xylariales</taxon>
        <taxon>Xylariaceae</taxon>
        <taxon>Anthostomella</taxon>
    </lineage>
</organism>
<evidence type="ECO:0000256" key="1">
    <source>
        <dbReference type="ARBA" id="ARBA00004141"/>
    </source>
</evidence>
<comment type="caution">
    <text evidence="5">The sequence shown here is derived from an EMBL/GenBank/DDBJ whole genome shotgun (WGS) entry which is preliminary data.</text>
</comment>